<dbReference type="SUPFAM" id="SSF64005">
    <property type="entry name" value="Undecaprenyl diphosphate synthase"/>
    <property type="match status" value="1"/>
</dbReference>
<reference evidence="2" key="1">
    <citation type="submission" date="2009-03" db="EMBL/GenBank/DDBJ databases">
        <title>The Genome Sequence of Mycobacterium africanum strain K85 (originally listed here as Mycobacterium tuberculosis).</title>
        <authorList>
            <consortium name="The Broad Institute Genome Sequencing Platform"/>
            <person name="Small P."/>
            <person name="Gagneaux S."/>
            <person name="Hopewell P."/>
            <person name="Young S.K."/>
            <person name="Kodira C.D."/>
            <person name="Zeng Q."/>
            <person name="Koehrsen M."/>
            <person name="Alvarado L."/>
            <person name="Berlin A."/>
            <person name="Borenstein D."/>
            <person name="Chen Z."/>
            <person name="Engels R."/>
            <person name="Freedman E."/>
            <person name="Gellesch M."/>
            <person name="Goldberg J."/>
            <person name="Griggs A."/>
            <person name="Gujja S."/>
            <person name="Heiman D."/>
            <person name="Hepburn T."/>
            <person name="Howarth C."/>
            <person name="Jen D."/>
            <person name="Larson L."/>
            <person name="Lewis B."/>
            <person name="Mehta T."/>
            <person name="Park D."/>
            <person name="Pearson M."/>
            <person name="Roberts A."/>
            <person name="Saif S."/>
            <person name="Shea T."/>
            <person name="Shenoy N."/>
            <person name="Sisk P."/>
            <person name="Stolte C."/>
            <person name="Sykes S."/>
            <person name="Walk T."/>
            <person name="White J."/>
            <person name="Yandava C."/>
            <person name="Nusbaum C."/>
            <person name="Galagan J."/>
            <person name="Birren B."/>
        </authorList>
    </citation>
    <scope>NUCLEOTIDE SEQUENCE [LARGE SCALE GENOMIC DNA]</scope>
    <source>
        <strain evidence="2">K85</strain>
    </source>
</reference>
<evidence type="ECO:0000313" key="1">
    <source>
        <dbReference type="EMBL" id="EFD42741.2"/>
    </source>
</evidence>
<sequence>PVASSGACRWVSSNTVVAPGSGHLTRRLGHSSLGICGDHPAAAQRAVVPSLRAAPAAGAWPTRNPTWPRHIAVLCDGNRRWARSAGYDDVSYGYRMGAAKIAEMNTVVGPVADI</sequence>
<evidence type="ECO:0000313" key="2">
    <source>
        <dbReference type="Proteomes" id="UP000005088"/>
    </source>
</evidence>
<feature type="non-terminal residue" evidence="1">
    <location>
        <position position="1"/>
    </location>
</feature>
<dbReference type="EMBL" id="GG663503">
    <property type="protein sequence ID" value="EFD42741.2"/>
    <property type="molecule type" value="Genomic_DNA"/>
</dbReference>
<dbReference type="GO" id="GO:0016765">
    <property type="term" value="F:transferase activity, transferring alkyl or aryl (other than methyl) groups"/>
    <property type="evidence" value="ECO:0007669"/>
    <property type="project" value="InterPro"/>
</dbReference>
<dbReference type="InterPro" id="IPR036424">
    <property type="entry name" value="UPP_synth-like_sf"/>
</dbReference>
<proteinExistence type="predicted"/>
<accession>A0A9P2H6U5</accession>
<dbReference type="Proteomes" id="UP000005088">
    <property type="component" value="Unassembled WGS sequence"/>
</dbReference>
<name>A0A9P2H6U5_MYCTX</name>
<organism evidence="1 2">
    <name type="scientific">Mycobacterium tuberculosis variant africanum K85</name>
    <dbReference type="NCBI Taxonomy" id="611304"/>
    <lineage>
        <taxon>Bacteria</taxon>
        <taxon>Bacillati</taxon>
        <taxon>Actinomycetota</taxon>
        <taxon>Actinomycetes</taxon>
        <taxon>Mycobacteriales</taxon>
        <taxon>Mycobacteriaceae</taxon>
        <taxon>Mycobacterium</taxon>
        <taxon>Mycobacterium tuberculosis complex</taxon>
    </lineage>
</organism>
<dbReference type="AlphaFoldDB" id="A0A9P2H6U5"/>
<gene>
    <name evidence="1" type="ORF">TBOG_01576</name>
</gene>
<dbReference type="Gene3D" id="3.40.1180.10">
    <property type="entry name" value="Decaprenyl diphosphate synthase-like"/>
    <property type="match status" value="1"/>
</dbReference>
<protein>
    <submittedName>
        <fullName evidence="1">Uncharacterized protein</fullName>
    </submittedName>
</protein>